<name>A0A163IPX7_DIDRA</name>
<evidence type="ECO:0000313" key="1">
    <source>
        <dbReference type="EMBL" id="KZM25874.1"/>
    </source>
</evidence>
<organism evidence="1 2">
    <name type="scientific">Didymella rabiei</name>
    <name type="common">Chickpea ascochyta blight fungus</name>
    <name type="synonym">Mycosphaerella rabiei</name>
    <dbReference type="NCBI Taxonomy" id="5454"/>
    <lineage>
        <taxon>Eukaryota</taxon>
        <taxon>Fungi</taxon>
        <taxon>Dikarya</taxon>
        <taxon>Ascomycota</taxon>
        <taxon>Pezizomycotina</taxon>
        <taxon>Dothideomycetes</taxon>
        <taxon>Pleosporomycetidae</taxon>
        <taxon>Pleosporales</taxon>
        <taxon>Pleosporineae</taxon>
        <taxon>Didymellaceae</taxon>
        <taxon>Ascochyta</taxon>
    </lineage>
</organism>
<dbReference type="Proteomes" id="UP000076837">
    <property type="component" value="Unassembled WGS sequence"/>
</dbReference>
<dbReference type="OrthoDB" id="3746467at2759"/>
<proteinExistence type="predicted"/>
<evidence type="ECO:0000313" key="2">
    <source>
        <dbReference type="Proteomes" id="UP000076837"/>
    </source>
</evidence>
<keyword evidence="2" id="KW-1185">Reference proteome</keyword>
<dbReference type="AlphaFoldDB" id="A0A163IPX7"/>
<comment type="caution">
    <text evidence="1">The sequence shown here is derived from an EMBL/GenBank/DDBJ whole genome shotgun (WGS) entry which is preliminary data.</text>
</comment>
<dbReference type="EMBL" id="JYNV01000119">
    <property type="protein sequence ID" value="KZM25874.1"/>
    <property type="molecule type" value="Genomic_DNA"/>
</dbReference>
<reference evidence="1 2" key="1">
    <citation type="journal article" date="2016" name="Sci. Rep.">
        <title>Draft genome sequencing and secretome analysis of fungal phytopathogen Ascochyta rabiei provides insight into the necrotrophic effector repertoire.</title>
        <authorList>
            <person name="Verma S."/>
            <person name="Gazara R.K."/>
            <person name="Nizam S."/>
            <person name="Parween S."/>
            <person name="Chattopadhyay D."/>
            <person name="Verma P.K."/>
        </authorList>
    </citation>
    <scope>NUCLEOTIDE SEQUENCE [LARGE SCALE GENOMIC DNA]</scope>
    <source>
        <strain evidence="1 2">ArDII</strain>
    </source>
</reference>
<protein>
    <submittedName>
        <fullName evidence="1">Uncharacterized protein</fullName>
    </submittedName>
</protein>
<gene>
    <name evidence="1" type="ORF">ST47_g2889</name>
</gene>
<sequence>MHSLWQISELLVHIVSFLSADDIQGAFRISHHFRTTLKANLPPQLRPLPDGRRRYQSTSRVSPQEVRNKAKAYVSQETATPKQLKIEDTYYYWRESARSQVLDILSPCLHPILSRHVTRLIDGYESLAEGGMSICLQTDNSYHSLYELVHGKHRRDRNGLLAVVPPKSVTVYCLAGASWDLLYSNVRYRSYGGVDRFSVTVEREDGVRLGDILDELRGALIVDGRSGGLGEDILLVWVLDSSSLFSVYHSAGTRNMKDACLWRLEMIFISRKKPRYGGGPCGE</sequence>
<accession>A0A163IPX7</accession>